<accession>A0A2U1F908</accession>
<organism evidence="1 2">
    <name type="scientific">Porphyromonas loveana</name>
    <dbReference type="NCBI Taxonomy" id="1884669"/>
    <lineage>
        <taxon>Bacteria</taxon>
        <taxon>Pseudomonadati</taxon>
        <taxon>Bacteroidota</taxon>
        <taxon>Bacteroidia</taxon>
        <taxon>Bacteroidales</taxon>
        <taxon>Porphyromonadaceae</taxon>
        <taxon>Porphyromonas</taxon>
    </lineage>
</organism>
<reference evidence="1 2" key="1">
    <citation type="submission" date="2018-04" db="EMBL/GenBank/DDBJ databases">
        <title>Genomic Encyclopedia of Type Strains, Phase IV (KMG-IV): sequencing the most valuable type-strain genomes for metagenomic binning, comparative biology and taxonomic classification.</title>
        <authorList>
            <person name="Goeker M."/>
        </authorList>
    </citation>
    <scope>NUCLEOTIDE SEQUENCE [LARGE SCALE GENOMIC DNA]</scope>
    <source>
        <strain evidence="1 2">DSM 28520</strain>
    </source>
</reference>
<evidence type="ECO:0000313" key="1">
    <source>
        <dbReference type="EMBL" id="PVZ08675.1"/>
    </source>
</evidence>
<name>A0A2U1F908_9PORP</name>
<proteinExistence type="predicted"/>
<sequence>MRLMSKSDGNRPVSPLFLSISGSIRAIAARSVYKTCSLTMNRIR</sequence>
<evidence type="ECO:0000313" key="2">
    <source>
        <dbReference type="Proteomes" id="UP000245462"/>
    </source>
</evidence>
<protein>
    <submittedName>
        <fullName evidence="1">Uncharacterized protein</fullName>
    </submittedName>
</protein>
<dbReference type="Proteomes" id="UP000245462">
    <property type="component" value="Unassembled WGS sequence"/>
</dbReference>
<comment type="caution">
    <text evidence="1">The sequence shown here is derived from an EMBL/GenBank/DDBJ whole genome shotgun (WGS) entry which is preliminary data.</text>
</comment>
<dbReference type="AlphaFoldDB" id="A0A2U1F908"/>
<keyword evidence="2" id="KW-1185">Reference proteome</keyword>
<gene>
    <name evidence="1" type="ORF">C7382_11216</name>
</gene>
<dbReference type="EMBL" id="QEKY01000012">
    <property type="protein sequence ID" value="PVZ08675.1"/>
    <property type="molecule type" value="Genomic_DNA"/>
</dbReference>